<keyword evidence="1 6" id="KW-0547">Nucleotide-binding</keyword>
<evidence type="ECO:0000256" key="3">
    <source>
        <dbReference type="ARBA" id="ARBA00022806"/>
    </source>
</evidence>
<feature type="domain" description="Helicase ATP-binding" evidence="7">
    <location>
        <begin position="742"/>
        <end position="916"/>
    </location>
</feature>
<reference evidence="9 10" key="1">
    <citation type="submission" date="2018-06" db="EMBL/GenBank/DDBJ databases">
        <title>Whole genome sequencing of Candida tropicalis (genome annotated by CSBL at Korea University).</title>
        <authorList>
            <person name="Ahn J."/>
        </authorList>
    </citation>
    <scope>NUCLEOTIDE SEQUENCE [LARGE SCALE GENOMIC DNA]</scope>
    <source>
        <strain evidence="9 10">ATCC 20962</strain>
    </source>
</reference>
<comment type="caution">
    <text evidence="9">The sequence shown here is derived from an EMBL/GenBank/DDBJ whole genome shotgun (WGS) entry which is preliminary data.</text>
</comment>
<gene>
    <name evidence="9" type="primary">YRF1-6_1</name>
    <name evidence="8" type="synonym">YRF1-6_0</name>
    <name evidence="8" type="ORF">Cantr_02220</name>
    <name evidence="9" type="ORF">Cantr_04865</name>
</gene>
<evidence type="ECO:0000256" key="6">
    <source>
        <dbReference type="RuleBase" id="RU365068"/>
    </source>
</evidence>
<dbReference type="STRING" id="5486.A0A367YLE5"/>
<dbReference type="InterPro" id="IPR014001">
    <property type="entry name" value="Helicase_ATP-bd"/>
</dbReference>
<organism evidence="9 10">
    <name type="scientific">Candida viswanathii</name>
    <dbReference type="NCBI Taxonomy" id="5486"/>
    <lineage>
        <taxon>Eukaryota</taxon>
        <taxon>Fungi</taxon>
        <taxon>Dikarya</taxon>
        <taxon>Ascomycota</taxon>
        <taxon>Saccharomycotina</taxon>
        <taxon>Pichiomycetes</taxon>
        <taxon>Debaryomycetaceae</taxon>
        <taxon>Candida/Lodderomyces clade</taxon>
        <taxon>Candida</taxon>
    </lineage>
</organism>
<comment type="similarity">
    <text evidence="6">Belongs to the DEAD box helicase family.</text>
</comment>
<keyword evidence="2 6" id="KW-0378">Hydrolase</keyword>
<dbReference type="GO" id="GO:0003724">
    <property type="term" value="F:RNA helicase activity"/>
    <property type="evidence" value="ECO:0007669"/>
    <property type="project" value="UniProtKB-EC"/>
</dbReference>
<dbReference type="Pfam" id="PF00271">
    <property type="entry name" value="Helicase_C"/>
    <property type="match status" value="1"/>
</dbReference>
<evidence type="ECO:0000313" key="10">
    <source>
        <dbReference type="Proteomes" id="UP000253472"/>
    </source>
</evidence>
<proteinExistence type="inferred from homology"/>
<dbReference type="InterPro" id="IPR027417">
    <property type="entry name" value="P-loop_NTPase"/>
</dbReference>
<dbReference type="GO" id="GO:0005524">
    <property type="term" value="F:ATP binding"/>
    <property type="evidence" value="ECO:0007669"/>
    <property type="project" value="UniProtKB-UniRule"/>
</dbReference>
<evidence type="ECO:0000259" key="7">
    <source>
        <dbReference type="PROSITE" id="PS51192"/>
    </source>
</evidence>
<dbReference type="InterPro" id="IPR011545">
    <property type="entry name" value="DEAD/DEAH_box_helicase_dom"/>
</dbReference>
<dbReference type="CDD" id="cd18785">
    <property type="entry name" value="SF2_C"/>
    <property type="match status" value="1"/>
</dbReference>
<evidence type="ECO:0000256" key="2">
    <source>
        <dbReference type="ARBA" id="ARBA00022801"/>
    </source>
</evidence>
<dbReference type="GO" id="GO:0003723">
    <property type="term" value="F:RNA binding"/>
    <property type="evidence" value="ECO:0007669"/>
    <property type="project" value="UniProtKB-UniRule"/>
</dbReference>
<comment type="catalytic activity">
    <reaction evidence="6">
        <text>ATP + H2O = ADP + phosphate + H(+)</text>
        <dbReference type="Rhea" id="RHEA:13065"/>
        <dbReference type="ChEBI" id="CHEBI:15377"/>
        <dbReference type="ChEBI" id="CHEBI:15378"/>
        <dbReference type="ChEBI" id="CHEBI:30616"/>
        <dbReference type="ChEBI" id="CHEBI:43474"/>
        <dbReference type="ChEBI" id="CHEBI:456216"/>
        <dbReference type="EC" id="3.6.4.13"/>
    </reaction>
</comment>
<evidence type="ECO:0000256" key="4">
    <source>
        <dbReference type="ARBA" id="ARBA00022840"/>
    </source>
</evidence>
<evidence type="ECO:0000313" key="9">
    <source>
        <dbReference type="EMBL" id="RCK66597.1"/>
    </source>
</evidence>
<dbReference type="OrthoDB" id="4050369at2759"/>
<evidence type="ECO:0000313" key="8">
    <source>
        <dbReference type="EMBL" id="RCK66459.1"/>
    </source>
</evidence>
<keyword evidence="5 6" id="KW-0694">RNA-binding</keyword>
<keyword evidence="3 6" id="KW-0347">Helicase</keyword>
<dbReference type="PANTHER" id="PTHR24031">
    <property type="entry name" value="RNA HELICASE"/>
    <property type="match status" value="1"/>
</dbReference>
<name>A0A367YLE5_9ASCO</name>
<dbReference type="InterPro" id="IPR001650">
    <property type="entry name" value="Helicase_C-like"/>
</dbReference>
<keyword evidence="10" id="KW-1185">Reference proteome</keyword>
<protein>
    <recommendedName>
        <fullName evidence="6">ATP-dependent RNA helicase</fullName>
        <ecNumber evidence="6">3.6.4.13</ecNumber>
    </recommendedName>
</protein>
<keyword evidence="4 6" id="KW-0067">ATP-binding</keyword>
<dbReference type="SMART" id="SM00490">
    <property type="entry name" value="HELICc"/>
    <property type="match status" value="1"/>
</dbReference>
<dbReference type="GO" id="GO:0016787">
    <property type="term" value="F:hydrolase activity"/>
    <property type="evidence" value="ECO:0007669"/>
    <property type="project" value="UniProtKB-KW"/>
</dbReference>
<dbReference type="Gene3D" id="3.40.50.300">
    <property type="entry name" value="P-loop containing nucleotide triphosphate hydrolases"/>
    <property type="match status" value="2"/>
</dbReference>
<dbReference type="Pfam" id="PF00270">
    <property type="entry name" value="DEAD"/>
    <property type="match status" value="1"/>
</dbReference>
<dbReference type="EC" id="3.6.4.13" evidence="6"/>
<comment type="function">
    <text evidence="6">RNA helicase.</text>
</comment>
<dbReference type="Proteomes" id="UP000253472">
    <property type="component" value="Unassembled WGS sequence"/>
</dbReference>
<sequence length="1405" mass="159016">MSTIAPDLENDLHSQENTFDAFYEDYDFGESDIEEPDSPAVQCTPSCSSDDCPLQLDQSTWYLHGFIVEKRLDGSKRIANPSPYYRERKKTVFRVLGLRYLVTDFSSNIHNDFVCLFHMADWAYQIIDGVKVMAIPIFTNKSKSYVWREPPLTVPHLVDMEPTVTRESELPKGGCLERFFHKNVDVDIFLGASDTALPVYVGAFEVYKSLQDQFEESTRSTLYTGNSVLVKRSLDLFIRKLQEATTDNYGHVFACLACLIYRARTIPEFEGVCSRPLAEIRDSVDEFVGGLARLLFEELISPTSKLLPRLVQPILFNYASKRYYSGHTCHKRVAALKHLSKLVLFLNLSPAEFALFVENPESYATYRYFNVLYNSLFNEAKETRAFLVSELSFGRLSIDNTTLSIEYFNKLYFGLLKEFHRSFKQLAQLCGCDHAIDEIYTKFVAAASSGGDHTRMSLIAGMKNGFFNIPKRSSDVLALVDHLIRCCYSLVLVTSANSYRSTELSRATIGAATAVDRNVIYRNQRIAFVSFTGKNRLFQYRERYYNVDVSKVVVAVSLALKPLLLSVLRESLTVERIEEHRCCLFILSNGSYADFDSFYSISAMVLSISKDQVVRLRIMRQAYAFWIRTYVKKANMDSISKLTESIQGHSYRTGTAIYGVESGWSAQLSTSDSSLSFQFFEAFNRFFGFGSPADDATGLVVAKKSPVSLPFQPFCELEDVRRGGDIVGYKESNFVQHSLILDVCWSPTTSVMVQAVTGFGKTMIYHIPLVAAKLAFQRGFLPKRMVSVVLVPYKALLAGFNLLLSKLLTTLPAANIESFHAGVDLIVGTFDSLAANEIVEFISNFQSLDFAQHLFLGLFVIDEVQLLEQEETFRHFTTRMKFDCLKHFRKVVSMGATIGVGGLPTFSASLRDPVMRNTVATCPNNKVFTISKRVVGCKRLSAFLFTFVANVLSFDSSAKVLIYYNSKSKVNAHYNALAQNYSGVIERITRESTDVEQIIENFDATRLVLATKAASSGFNLPELKVVLFYDCALPVEEILQVVGRLRNHDLVAGFLYNSPVCYPDTFNPSGCFTVATREYYGVDVDNQNHQNCCHVDHAEDDSVTEIAKLLFVEPTVSPAKRRKVVCAEPTKSSRVEKIEEQFLELQREFPFFGLAGIGYGLIKRLENFVSTPVSQRDGSCLKCYSVNNECTPRECKYKKTVNLILGMRLMLGDIVFSDVSRIIKNSLGPSQLEWFEENQPHLGHLLTCYDNKLNTCTFLHGVVDILQKFDVQDQYEDVLRALAKYDASEWVYRVSGSPVLNVSTITEFGEFGPLWQNTVKRIYFEHPEITLCERCGCSIKEDRHQCANPDAIVYFYTIFSLQRFSRYRGDVQIFHHWVRSLVTCVNPMMHQVVLVAAFRQACSAL</sequence>
<evidence type="ECO:0000256" key="5">
    <source>
        <dbReference type="ARBA" id="ARBA00022884"/>
    </source>
</evidence>
<dbReference type="EMBL" id="QLNQ01000014">
    <property type="protein sequence ID" value="RCK66459.1"/>
    <property type="molecule type" value="Genomic_DNA"/>
</dbReference>
<dbReference type="EMBL" id="QLNQ01000003">
    <property type="protein sequence ID" value="RCK66597.1"/>
    <property type="molecule type" value="Genomic_DNA"/>
</dbReference>
<accession>A0A367YLE5</accession>
<comment type="domain">
    <text evidence="6">The Q motif is unique to and characteristic of the DEAD box family of RNA helicases and controls ATP binding and hydrolysis.</text>
</comment>
<evidence type="ECO:0000256" key="1">
    <source>
        <dbReference type="ARBA" id="ARBA00022741"/>
    </source>
</evidence>
<dbReference type="SUPFAM" id="SSF52540">
    <property type="entry name" value="P-loop containing nucleoside triphosphate hydrolases"/>
    <property type="match status" value="1"/>
</dbReference>
<dbReference type="PROSITE" id="PS51192">
    <property type="entry name" value="HELICASE_ATP_BIND_1"/>
    <property type="match status" value="1"/>
</dbReference>